<evidence type="ECO:0000313" key="9">
    <source>
        <dbReference type="EMBL" id="KAK9865999.1"/>
    </source>
</evidence>
<evidence type="ECO:0000256" key="2">
    <source>
        <dbReference type="ARBA" id="ARBA00022448"/>
    </source>
</evidence>
<feature type="region of interest" description="Disordered" evidence="8">
    <location>
        <begin position="388"/>
        <end position="419"/>
    </location>
</feature>
<evidence type="ECO:0000256" key="3">
    <source>
        <dbReference type="ARBA" id="ARBA00022816"/>
    </source>
</evidence>
<feature type="compositionally biased region" description="Low complexity" evidence="8">
    <location>
        <begin position="84"/>
        <end position="96"/>
    </location>
</feature>
<comment type="caution">
    <text evidence="9">The sequence shown here is derived from an EMBL/GenBank/DDBJ whole genome shotgun (WGS) entry which is preliminary data.</text>
</comment>
<keyword evidence="4" id="KW-0653">Protein transport</keyword>
<accession>A0AAW1T8Z2</accession>
<keyword evidence="3" id="KW-0509">mRNA transport</keyword>
<keyword evidence="5" id="KW-0811">Translocation</keyword>
<feature type="compositionally biased region" description="Low complexity" evidence="8">
    <location>
        <begin position="288"/>
        <end position="342"/>
    </location>
</feature>
<feature type="region of interest" description="Disordered" evidence="8">
    <location>
        <begin position="79"/>
        <end position="106"/>
    </location>
</feature>
<feature type="region of interest" description="Disordered" evidence="8">
    <location>
        <begin position="263"/>
        <end position="348"/>
    </location>
</feature>
<dbReference type="AlphaFoldDB" id="A0AAW1T8Z2"/>
<feature type="compositionally biased region" description="Low complexity" evidence="8">
    <location>
        <begin position="31"/>
        <end position="42"/>
    </location>
</feature>
<evidence type="ECO:0000256" key="6">
    <source>
        <dbReference type="ARBA" id="ARBA00023132"/>
    </source>
</evidence>
<evidence type="ECO:0008006" key="11">
    <source>
        <dbReference type="Google" id="ProtNLM"/>
    </source>
</evidence>
<dbReference type="Gene3D" id="6.10.140.1350">
    <property type="match status" value="1"/>
</dbReference>
<dbReference type="GO" id="GO:0008139">
    <property type="term" value="F:nuclear localization sequence binding"/>
    <property type="evidence" value="ECO:0007669"/>
    <property type="project" value="InterPro"/>
</dbReference>
<keyword evidence="7" id="KW-0539">Nucleus</keyword>
<evidence type="ECO:0000256" key="5">
    <source>
        <dbReference type="ARBA" id="ARBA00023010"/>
    </source>
</evidence>
<evidence type="ECO:0000256" key="7">
    <source>
        <dbReference type="ARBA" id="ARBA00023242"/>
    </source>
</evidence>
<dbReference type="EMBL" id="JALJOV010000198">
    <property type="protein sequence ID" value="KAK9865999.1"/>
    <property type="molecule type" value="Genomic_DNA"/>
</dbReference>
<protein>
    <recommendedName>
        <fullName evidence="11">Nucleoporin p58/p45</fullName>
    </recommendedName>
</protein>
<keyword evidence="6" id="KW-0906">Nuclear pore complex</keyword>
<evidence type="ECO:0000256" key="8">
    <source>
        <dbReference type="SAM" id="MobiDB-lite"/>
    </source>
</evidence>
<name>A0AAW1T8Z2_9CHLO</name>
<organism evidence="9 10">
    <name type="scientific">Apatococcus fuscideae</name>
    <dbReference type="NCBI Taxonomy" id="2026836"/>
    <lineage>
        <taxon>Eukaryota</taxon>
        <taxon>Viridiplantae</taxon>
        <taxon>Chlorophyta</taxon>
        <taxon>core chlorophytes</taxon>
        <taxon>Trebouxiophyceae</taxon>
        <taxon>Chlorellales</taxon>
        <taxon>Chlorellaceae</taxon>
        <taxon>Apatococcus</taxon>
    </lineage>
</organism>
<evidence type="ECO:0000256" key="4">
    <source>
        <dbReference type="ARBA" id="ARBA00022927"/>
    </source>
</evidence>
<gene>
    <name evidence="9" type="ORF">WJX84_001102</name>
</gene>
<dbReference type="Proteomes" id="UP001485043">
    <property type="component" value="Unassembled WGS sequence"/>
</dbReference>
<keyword evidence="2" id="KW-0813">Transport</keyword>
<keyword evidence="10" id="KW-1185">Reference proteome</keyword>
<feature type="region of interest" description="Disordered" evidence="8">
    <location>
        <begin position="31"/>
        <end position="52"/>
    </location>
</feature>
<dbReference type="GO" id="GO:0051028">
    <property type="term" value="P:mRNA transport"/>
    <property type="evidence" value="ECO:0007669"/>
    <property type="project" value="UniProtKB-KW"/>
</dbReference>
<comment type="subcellular location">
    <subcellularLocation>
        <location evidence="1">Nucleus</location>
        <location evidence="1">Nuclear pore complex</location>
    </subcellularLocation>
</comment>
<dbReference type="PANTHER" id="PTHR13437">
    <property type="entry name" value="NUCLEOPORIN P58/P45 NUCLEOPORIN-LIKE PROTEIN 1"/>
    <property type="match status" value="1"/>
</dbReference>
<dbReference type="InterPro" id="IPR024882">
    <property type="entry name" value="NUP58/p45/49"/>
</dbReference>
<proteinExistence type="predicted"/>
<dbReference type="GO" id="GO:0015031">
    <property type="term" value="P:protein transport"/>
    <property type="evidence" value="ECO:0007669"/>
    <property type="project" value="UniProtKB-KW"/>
</dbReference>
<dbReference type="GO" id="GO:0005643">
    <property type="term" value="C:nuclear pore"/>
    <property type="evidence" value="ECO:0007669"/>
    <property type="project" value="UniProtKB-SubCell"/>
</dbReference>
<dbReference type="PANTHER" id="PTHR13437:SF2">
    <property type="entry name" value="NUCLEOPORIN P58_P45"/>
    <property type="match status" value="1"/>
</dbReference>
<sequence>MAFSFGASSPATSTFSGFGFGNSTPAFGGSLFGASSAGAASGTPWDDIGPNGQSNLLQIEKLVGQQRDGCRRLDAGDAQLQGRPQSQSQPSKSSQQRHALKQGMQAEARPLQHALQLLNNKVATDSQAALHCEERDMELMQDVELGIRAFQRCVLWIHAHQAGHQLSAADRERLSTPPILPSPFLCHSIPHLQEKAEEYSKLVAELERVLPASALQQAGAANGSSGPKESAQMLETALLNMHDYFVHVAARVASLQEATEAARESHLRNKRQAGDSSNPFEAADQREAAAAAEAARAATNMPSASSSATGAAPQGASGPAPLALGAPGQPSSSAPPSSQPSPLFSVSMSAATSTGGGFGGGFLFGQPASTPAQAASFGFGSNPAAAPAAGGLFGGISPASAPAGNFNQSGSRKSSTKRR</sequence>
<evidence type="ECO:0000256" key="1">
    <source>
        <dbReference type="ARBA" id="ARBA00004567"/>
    </source>
</evidence>
<evidence type="ECO:0000313" key="10">
    <source>
        <dbReference type="Proteomes" id="UP001485043"/>
    </source>
</evidence>
<reference evidence="9 10" key="1">
    <citation type="journal article" date="2024" name="Nat. Commun.">
        <title>Phylogenomics reveals the evolutionary origins of lichenization in chlorophyte algae.</title>
        <authorList>
            <person name="Puginier C."/>
            <person name="Libourel C."/>
            <person name="Otte J."/>
            <person name="Skaloud P."/>
            <person name="Haon M."/>
            <person name="Grisel S."/>
            <person name="Petersen M."/>
            <person name="Berrin J.G."/>
            <person name="Delaux P.M."/>
            <person name="Dal Grande F."/>
            <person name="Keller J."/>
        </authorList>
    </citation>
    <scope>NUCLEOTIDE SEQUENCE [LARGE SCALE GENOMIC DNA]</scope>
    <source>
        <strain evidence="9 10">SAG 2523</strain>
    </source>
</reference>
<dbReference type="GO" id="GO:0017056">
    <property type="term" value="F:structural constituent of nuclear pore"/>
    <property type="evidence" value="ECO:0007669"/>
    <property type="project" value="InterPro"/>
</dbReference>